<feature type="domain" description="ABC transporter" evidence="8">
    <location>
        <begin position="349"/>
        <end position="581"/>
    </location>
</feature>
<evidence type="ECO:0000256" key="4">
    <source>
        <dbReference type="ARBA" id="ARBA00022840"/>
    </source>
</evidence>
<dbReference type="EMBL" id="NVPQ01000057">
    <property type="protein sequence ID" value="PDY39396.1"/>
    <property type="molecule type" value="Genomic_DNA"/>
</dbReference>
<dbReference type="GO" id="GO:0016887">
    <property type="term" value="F:ATP hydrolysis activity"/>
    <property type="evidence" value="ECO:0007669"/>
    <property type="project" value="InterPro"/>
</dbReference>
<name>A0A2A7BNU2_9BACI</name>
<dbReference type="Pfam" id="PF00005">
    <property type="entry name" value="ABC_tran"/>
    <property type="match status" value="1"/>
</dbReference>
<evidence type="ECO:0000256" key="5">
    <source>
        <dbReference type="ARBA" id="ARBA00022989"/>
    </source>
</evidence>
<comment type="caution">
    <text evidence="10">The sequence shown here is derived from an EMBL/GenBank/DDBJ whole genome shotgun (WGS) entry which is preliminary data.</text>
</comment>
<dbReference type="RefSeq" id="WP_097815673.1">
    <property type="nucleotide sequence ID" value="NZ_NVPQ01000057.1"/>
</dbReference>
<dbReference type="Gene3D" id="1.20.1560.10">
    <property type="entry name" value="ABC transporter type 1, transmembrane domain"/>
    <property type="match status" value="1"/>
</dbReference>
<dbReference type="GO" id="GO:0005886">
    <property type="term" value="C:plasma membrane"/>
    <property type="evidence" value="ECO:0007669"/>
    <property type="project" value="UniProtKB-SubCell"/>
</dbReference>
<dbReference type="SMART" id="SM00382">
    <property type="entry name" value="AAA"/>
    <property type="match status" value="1"/>
</dbReference>
<dbReference type="PANTHER" id="PTHR24221:SF423">
    <property type="entry name" value="ABC TRANSPORTER"/>
    <property type="match status" value="1"/>
</dbReference>
<feature type="transmembrane region" description="Helical" evidence="7">
    <location>
        <begin position="241"/>
        <end position="263"/>
    </location>
</feature>
<keyword evidence="4 10" id="KW-0067">ATP-binding</keyword>
<comment type="subcellular location">
    <subcellularLocation>
        <location evidence="1">Cell membrane</location>
        <topology evidence="1">Multi-pass membrane protein</topology>
    </subcellularLocation>
</comment>
<dbReference type="PANTHER" id="PTHR24221">
    <property type="entry name" value="ATP-BINDING CASSETTE SUB-FAMILY B"/>
    <property type="match status" value="1"/>
</dbReference>
<dbReference type="InterPro" id="IPR011527">
    <property type="entry name" value="ABC1_TM_dom"/>
</dbReference>
<evidence type="ECO:0000256" key="7">
    <source>
        <dbReference type="SAM" id="Phobius"/>
    </source>
</evidence>
<dbReference type="Proteomes" id="UP000220111">
    <property type="component" value="Unassembled WGS sequence"/>
</dbReference>
<dbReference type="InterPro" id="IPR003439">
    <property type="entry name" value="ABC_transporter-like_ATP-bd"/>
</dbReference>
<reference evidence="10 11" key="1">
    <citation type="submission" date="2017-09" db="EMBL/GenBank/DDBJ databases">
        <title>Large-scale bioinformatics analysis of Bacillus genomes uncovers conserved roles of natural products in bacterial physiology.</title>
        <authorList>
            <consortium name="Agbiome Team Llc"/>
            <person name="Bleich R.M."/>
            <person name="Grubbs K.J."/>
            <person name="Santa Maria K.C."/>
            <person name="Allen S.E."/>
            <person name="Farag S."/>
            <person name="Shank E.A."/>
            <person name="Bowers A."/>
        </authorList>
    </citation>
    <scope>NUCLEOTIDE SEQUENCE [LARGE SCALE GENOMIC DNA]</scope>
    <source>
        <strain evidence="10 11">AFS098222</strain>
    </source>
</reference>
<dbReference type="SUPFAM" id="SSF52540">
    <property type="entry name" value="P-loop containing nucleoside triphosphate hydrolases"/>
    <property type="match status" value="1"/>
</dbReference>
<dbReference type="InterPro" id="IPR027417">
    <property type="entry name" value="P-loop_NTPase"/>
</dbReference>
<evidence type="ECO:0000256" key="1">
    <source>
        <dbReference type="ARBA" id="ARBA00004651"/>
    </source>
</evidence>
<feature type="transmembrane region" description="Helical" evidence="7">
    <location>
        <begin position="137"/>
        <end position="154"/>
    </location>
</feature>
<keyword evidence="2 7" id="KW-0812">Transmembrane</keyword>
<dbReference type="PROSITE" id="PS50929">
    <property type="entry name" value="ABC_TM1F"/>
    <property type="match status" value="1"/>
</dbReference>
<feature type="domain" description="ABC transmembrane type-1" evidence="9">
    <location>
        <begin position="19"/>
        <end position="301"/>
    </location>
</feature>
<keyword evidence="3" id="KW-0547">Nucleotide-binding</keyword>
<accession>A0A2A7BNU2</accession>
<dbReference type="Gene3D" id="3.40.50.300">
    <property type="entry name" value="P-loop containing nucleotide triphosphate hydrolases"/>
    <property type="match status" value="1"/>
</dbReference>
<evidence type="ECO:0000259" key="9">
    <source>
        <dbReference type="PROSITE" id="PS50929"/>
    </source>
</evidence>
<feature type="transmembrane region" description="Helical" evidence="7">
    <location>
        <begin position="60"/>
        <end position="92"/>
    </location>
</feature>
<dbReference type="SUPFAM" id="SSF90123">
    <property type="entry name" value="ABC transporter transmembrane region"/>
    <property type="match status" value="1"/>
</dbReference>
<feature type="transmembrane region" description="Helical" evidence="7">
    <location>
        <begin position="275"/>
        <end position="293"/>
    </location>
</feature>
<evidence type="ECO:0000256" key="2">
    <source>
        <dbReference type="ARBA" id="ARBA00022692"/>
    </source>
</evidence>
<evidence type="ECO:0000313" key="10">
    <source>
        <dbReference type="EMBL" id="PDY39396.1"/>
    </source>
</evidence>
<dbReference type="InterPro" id="IPR039421">
    <property type="entry name" value="Type_1_exporter"/>
</dbReference>
<dbReference type="GO" id="GO:0140359">
    <property type="term" value="F:ABC-type transporter activity"/>
    <property type="evidence" value="ECO:0007669"/>
    <property type="project" value="InterPro"/>
</dbReference>
<keyword evidence="5 7" id="KW-1133">Transmembrane helix</keyword>
<dbReference type="InterPro" id="IPR003593">
    <property type="entry name" value="AAA+_ATPase"/>
</dbReference>
<keyword evidence="6 7" id="KW-0472">Membrane</keyword>
<feature type="transmembrane region" description="Helical" evidence="7">
    <location>
        <begin position="160"/>
        <end position="180"/>
    </location>
</feature>
<dbReference type="CDD" id="cd07346">
    <property type="entry name" value="ABC_6TM_exporters"/>
    <property type="match status" value="1"/>
</dbReference>
<evidence type="ECO:0000256" key="3">
    <source>
        <dbReference type="ARBA" id="ARBA00022741"/>
    </source>
</evidence>
<dbReference type="Pfam" id="PF00664">
    <property type="entry name" value="ABC_membrane"/>
    <property type="match status" value="1"/>
</dbReference>
<evidence type="ECO:0000256" key="6">
    <source>
        <dbReference type="ARBA" id="ARBA00023136"/>
    </source>
</evidence>
<sequence length="590" mass="65775">MKIWKLVGRLIRFRPRLYLGAFFLWALVHGLPLATGIVLKEIFDALDGAAVVSNDIGFLIIILVATLLVRAVTLIAGFYVDFTFIFVVASLLRKNVLKYIFKRPAAKALPSSVGDSISRFRDDIDEIAGFVGWTADLIYRPLFAIVALVIMFQINVKLTLIVIIPLVGLMIVSNIAKTYVEKYRRASRQAMGRVTGFIADTFDGVETVKTSGSEKQLVKYLQSLNEKRQVFSVRDQLFSDLLNTIFENSIRFGTGLILFFAAASVQDGSFSTGDLVLFIFYLGWLGEVTHFLGRLIARFKQAGVSIDRILDMQGGEVDKLTEHGPVYLDGQFPEVPYVEKSVEHHLNKLDVKGLSYTYPRSQQGIQDVDLHIQRGTLTVVTGRVGSGKSTLVKTLLGLLPKQEGEVRWNDQLVEDQGAFFVSPRSSYTPQVPKLSSETLRENILMGLPEDKVNLEQAIQLSVLEKDVSQMEQGLETLIGTRGTKLSGGQLQRTAAARMFVREAELLVFDDLSSALDVNTELTMWERIFDSQDATYLVISNRPAVLRRADQIIVMKDGQVEATGSLDHLLESSEEMQEIWNSTQEDSSAVS</sequence>
<gene>
    <name evidence="10" type="ORF">COO17_19050</name>
</gene>
<organism evidence="10 11">
    <name type="scientific">Bacillus wiedmannii</name>
    <dbReference type="NCBI Taxonomy" id="1890302"/>
    <lineage>
        <taxon>Bacteria</taxon>
        <taxon>Bacillati</taxon>
        <taxon>Bacillota</taxon>
        <taxon>Bacilli</taxon>
        <taxon>Bacillales</taxon>
        <taxon>Bacillaceae</taxon>
        <taxon>Bacillus</taxon>
        <taxon>Bacillus cereus group</taxon>
    </lineage>
</organism>
<dbReference type="InterPro" id="IPR036640">
    <property type="entry name" value="ABC1_TM_sf"/>
</dbReference>
<protein>
    <submittedName>
        <fullName evidence="10">ABC transporter ATP-binding protein</fullName>
    </submittedName>
</protein>
<evidence type="ECO:0000259" key="8">
    <source>
        <dbReference type="PROSITE" id="PS50893"/>
    </source>
</evidence>
<evidence type="ECO:0000313" key="11">
    <source>
        <dbReference type="Proteomes" id="UP000220111"/>
    </source>
</evidence>
<dbReference type="AlphaFoldDB" id="A0A2A7BNU2"/>
<dbReference type="PROSITE" id="PS50893">
    <property type="entry name" value="ABC_TRANSPORTER_2"/>
    <property type="match status" value="1"/>
</dbReference>
<proteinExistence type="predicted"/>
<dbReference type="GO" id="GO:0005524">
    <property type="term" value="F:ATP binding"/>
    <property type="evidence" value="ECO:0007669"/>
    <property type="project" value="UniProtKB-KW"/>
</dbReference>